<dbReference type="PANTHER" id="PTHR43819:SF1">
    <property type="entry name" value="ARCHAEAL-TYPE GLUTAMATE SYNTHASE [NADPH]"/>
    <property type="match status" value="1"/>
</dbReference>
<feature type="transmembrane region" description="Helical" evidence="1">
    <location>
        <begin position="15"/>
        <end position="37"/>
    </location>
</feature>
<dbReference type="EMBL" id="UOED01000105">
    <property type="protein sequence ID" value="VAV95934.1"/>
    <property type="molecule type" value="Genomic_DNA"/>
</dbReference>
<feature type="non-terminal residue" evidence="2">
    <location>
        <position position="126"/>
    </location>
</feature>
<accession>A0A3B0RQP1</accession>
<keyword evidence="2" id="KW-0560">Oxidoreductase</keyword>
<keyword evidence="1" id="KW-0472">Membrane</keyword>
<name>A0A3B0RQP1_9ZZZZ</name>
<sequence>MDAVSHTLISASLQVLSTFFIIAAGLVVLIIFIIFIIDVTQTRDAVRRNYPVLGRFRYLFSTLGEFFRQYFFAMDREEMPFNRAEREWVERAAKGHDNTIAFGSTKNLTPAGSVIFVNCAFPTLEA</sequence>
<gene>
    <name evidence="2" type="ORF">MNBD_ALPHA02-2258</name>
</gene>
<keyword evidence="1" id="KW-1133">Transmembrane helix</keyword>
<dbReference type="PANTHER" id="PTHR43819">
    <property type="entry name" value="ARCHAEAL-TYPE GLUTAMATE SYNTHASE [NADPH]"/>
    <property type="match status" value="1"/>
</dbReference>
<reference evidence="2" key="1">
    <citation type="submission" date="2018-06" db="EMBL/GenBank/DDBJ databases">
        <authorList>
            <person name="Zhirakovskaya E."/>
        </authorList>
    </citation>
    <scope>NUCLEOTIDE SEQUENCE</scope>
</reference>
<dbReference type="GO" id="GO:0016041">
    <property type="term" value="F:glutamate synthase (ferredoxin) activity"/>
    <property type="evidence" value="ECO:0007669"/>
    <property type="project" value="UniProtKB-EC"/>
</dbReference>
<organism evidence="2">
    <name type="scientific">hydrothermal vent metagenome</name>
    <dbReference type="NCBI Taxonomy" id="652676"/>
    <lineage>
        <taxon>unclassified sequences</taxon>
        <taxon>metagenomes</taxon>
        <taxon>ecological metagenomes</taxon>
    </lineage>
</organism>
<dbReference type="EC" id="1.4.7.1" evidence="2"/>
<proteinExistence type="predicted"/>
<evidence type="ECO:0000313" key="2">
    <source>
        <dbReference type="EMBL" id="VAV95934.1"/>
    </source>
</evidence>
<dbReference type="AlphaFoldDB" id="A0A3B0RQP1"/>
<keyword evidence="1" id="KW-0812">Transmembrane</keyword>
<evidence type="ECO:0000256" key="1">
    <source>
        <dbReference type="SAM" id="Phobius"/>
    </source>
</evidence>
<dbReference type="SUPFAM" id="SSF51395">
    <property type="entry name" value="FMN-linked oxidoreductases"/>
    <property type="match status" value="1"/>
</dbReference>
<protein>
    <submittedName>
        <fullName evidence="2">Ferredoxin-dependent glutamate synthase</fullName>
        <ecNumber evidence="2">1.4.7.1</ecNumber>
    </submittedName>
</protein>